<dbReference type="EMBL" id="BMAC01003563">
    <property type="protein sequence ID" value="GFQ08194.1"/>
    <property type="molecule type" value="Genomic_DNA"/>
</dbReference>
<dbReference type="FunFam" id="2.30.180.10:FF:000006">
    <property type="entry name" value="Fasciclin-like arabinogalactan protein 11"/>
    <property type="match status" value="1"/>
</dbReference>
<dbReference type="InterPro" id="IPR036378">
    <property type="entry name" value="FAS1_dom_sf"/>
</dbReference>
<feature type="signal peptide" evidence="10">
    <location>
        <begin position="1"/>
        <end position="26"/>
    </location>
</feature>
<feature type="chain" id="PRO_5032502476" evidence="10">
    <location>
        <begin position="27"/>
        <end position="241"/>
    </location>
</feature>
<dbReference type="PROSITE" id="PS50213">
    <property type="entry name" value="FAS1"/>
    <property type="match status" value="1"/>
</dbReference>
<name>A0A830DL87_9LAMI</name>
<keyword evidence="3" id="KW-1003">Cell membrane</keyword>
<dbReference type="SUPFAM" id="SSF82153">
    <property type="entry name" value="FAS1 domain"/>
    <property type="match status" value="1"/>
</dbReference>
<keyword evidence="6" id="KW-0654">Proteoglycan</keyword>
<dbReference type="GO" id="GO:0005886">
    <property type="term" value="C:plasma membrane"/>
    <property type="evidence" value="ECO:0007669"/>
    <property type="project" value="UniProtKB-SubCell"/>
</dbReference>
<dbReference type="GO" id="GO:0098552">
    <property type="term" value="C:side of membrane"/>
    <property type="evidence" value="ECO:0007669"/>
    <property type="project" value="UniProtKB-KW"/>
</dbReference>
<evidence type="ECO:0000256" key="9">
    <source>
        <dbReference type="ARBA" id="ARBA00024686"/>
    </source>
</evidence>
<dbReference type="Gene3D" id="2.30.180.10">
    <property type="entry name" value="FAS1 domain"/>
    <property type="match status" value="1"/>
</dbReference>
<dbReference type="SMART" id="SM00554">
    <property type="entry name" value="FAS1"/>
    <property type="match status" value="1"/>
</dbReference>
<keyword evidence="4" id="KW-0449">Lipoprotein</keyword>
<feature type="domain" description="FAS1" evidence="11">
    <location>
        <begin position="36"/>
        <end position="181"/>
    </location>
</feature>
<dbReference type="GO" id="GO:0009834">
    <property type="term" value="P:plant-type secondary cell wall biogenesis"/>
    <property type="evidence" value="ECO:0007669"/>
    <property type="project" value="TreeGrafter"/>
</dbReference>
<evidence type="ECO:0000256" key="2">
    <source>
        <dbReference type="ARBA" id="ARBA00007843"/>
    </source>
</evidence>
<keyword evidence="4" id="KW-0336">GPI-anchor</keyword>
<reference evidence="12" key="1">
    <citation type="submission" date="2020-07" db="EMBL/GenBank/DDBJ databases">
        <title>Ethylene signaling mediates host invasion by parasitic plants.</title>
        <authorList>
            <person name="Yoshida S."/>
        </authorList>
    </citation>
    <scope>NUCLEOTIDE SEQUENCE</scope>
    <source>
        <strain evidence="12">Okayama</strain>
    </source>
</reference>
<keyword evidence="8" id="KW-0325">Glycoprotein</keyword>
<comment type="caution">
    <text evidence="12">The sequence shown here is derived from an EMBL/GenBank/DDBJ whole genome shotgun (WGS) entry which is preliminary data.</text>
</comment>
<proteinExistence type="inferred from homology"/>
<keyword evidence="7" id="KW-0472">Membrane</keyword>
<keyword evidence="13" id="KW-1185">Reference proteome</keyword>
<sequence>MKQYFSFCLSFLLLLFLQSSKILTLAQTPAPAPTGPTNITKILEKAGQFTTFIHLLQTTQTADRINTQLKSSDEGLTIFAPSDAAFSALQTGTLNSLNDQQKTSIVLFHILPTFLSISQFQTVSNPMRTQAGDTGRGQFPLNITTSGDNQVNITTGINNATVGGTIYTDGQLAVYQVDNVLLPLSVFDPLPAPAPAPVAPKPKKAAPAAVRGVATDASDAGGGAMHGMIGAVGVAIITAFY</sequence>
<dbReference type="OrthoDB" id="286301at2759"/>
<evidence type="ECO:0000256" key="5">
    <source>
        <dbReference type="ARBA" id="ARBA00022729"/>
    </source>
</evidence>
<dbReference type="AlphaFoldDB" id="A0A830DL87"/>
<comment type="function">
    <text evidence="9">May be a cell surface adhesion protein.</text>
</comment>
<comment type="similarity">
    <text evidence="2">Belongs to the fasciclin-like AGP family.</text>
</comment>
<evidence type="ECO:0000256" key="6">
    <source>
        <dbReference type="ARBA" id="ARBA00022974"/>
    </source>
</evidence>
<evidence type="ECO:0000259" key="11">
    <source>
        <dbReference type="PROSITE" id="PS50213"/>
    </source>
</evidence>
<protein>
    <submittedName>
        <fullName evidence="12">Fasciclin-like arabinogalactan protein 11</fullName>
    </submittedName>
</protein>
<dbReference type="InterPro" id="IPR045003">
    <property type="entry name" value="FLA_A"/>
</dbReference>
<keyword evidence="5 10" id="KW-0732">Signal</keyword>
<evidence type="ECO:0000256" key="3">
    <source>
        <dbReference type="ARBA" id="ARBA00022475"/>
    </source>
</evidence>
<dbReference type="InterPro" id="IPR000782">
    <property type="entry name" value="FAS1_domain"/>
</dbReference>
<gene>
    <name evidence="12" type="ORF">PHJA_002963400</name>
</gene>
<evidence type="ECO:0000313" key="12">
    <source>
        <dbReference type="EMBL" id="GFQ08194.1"/>
    </source>
</evidence>
<dbReference type="Pfam" id="PF02469">
    <property type="entry name" value="Fasciclin"/>
    <property type="match status" value="1"/>
</dbReference>
<evidence type="ECO:0000256" key="7">
    <source>
        <dbReference type="ARBA" id="ARBA00023136"/>
    </source>
</evidence>
<comment type="subcellular location">
    <subcellularLocation>
        <location evidence="1">Cell membrane</location>
        <topology evidence="1">Lipid-anchor</topology>
        <topology evidence="1">GPI-anchor</topology>
    </subcellularLocation>
</comment>
<accession>A0A830DL87</accession>
<dbReference type="PANTHER" id="PTHR32077">
    <property type="entry name" value="FASCICLIN-LIKE ARABINOGALACTAN PROTEIN"/>
    <property type="match status" value="1"/>
</dbReference>
<evidence type="ECO:0000256" key="10">
    <source>
        <dbReference type="SAM" id="SignalP"/>
    </source>
</evidence>
<dbReference type="PANTHER" id="PTHR32077:SF65">
    <property type="entry name" value="FASCICLIN-LIKE ARABINOGALACTAN PROTEIN 11"/>
    <property type="match status" value="1"/>
</dbReference>
<organism evidence="12 13">
    <name type="scientific">Phtheirospermum japonicum</name>
    <dbReference type="NCBI Taxonomy" id="374723"/>
    <lineage>
        <taxon>Eukaryota</taxon>
        <taxon>Viridiplantae</taxon>
        <taxon>Streptophyta</taxon>
        <taxon>Embryophyta</taxon>
        <taxon>Tracheophyta</taxon>
        <taxon>Spermatophyta</taxon>
        <taxon>Magnoliopsida</taxon>
        <taxon>eudicotyledons</taxon>
        <taxon>Gunneridae</taxon>
        <taxon>Pentapetalae</taxon>
        <taxon>asterids</taxon>
        <taxon>lamiids</taxon>
        <taxon>Lamiales</taxon>
        <taxon>Orobanchaceae</taxon>
        <taxon>Orobanchaceae incertae sedis</taxon>
        <taxon>Phtheirospermum</taxon>
    </lineage>
</organism>
<evidence type="ECO:0000256" key="4">
    <source>
        <dbReference type="ARBA" id="ARBA00022622"/>
    </source>
</evidence>
<evidence type="ECO:0000256" key="1">
    <source>
        <dbReference type="ARBA" id="ARBA00004609"/>
    </source>
</evidence>
<evidence type="ECO:0000256" key="8">
    <source>
        <dbReference type="ARBA" id="ARBA00023180"/>
    </source>
</evidence>
<evidence type="ECO:0000313" key="13">
    <source>
        <dbReference type="Proteomes" id="UP000653305"/>
    </source>
</evidence>
<dbReference type="Proteomes" id="UP000653305">
    <property type="component" value="Unassembled WGS sequence"/>
</dbReference>